<dbReference type="Proteomes" id="UP000002051">
    <property type="component" value="Chromosome 5"/>
</dbReference>
<reference evidence="6 8" key="1">
    <citation type="journal article" date="2011" name="Nature">
        <title>The Medicago genome provides insight into the evolution of rhizobial symbioses.</title>
        <authorList>
            <person name="Young N.D."/>
            <person name="Debelle F."/>
            <person name="Oldroyd G.E."/>
            <person name="Geurts R."/>
            <person name="Cannon S.B."/>
            <person name="Udvardi M.K."/>
            <person name="Benedito V.A."/>
            <person name="Mayer K.F."/>
            <person name="Gouzy J."/>
            <person name="Schoof H."/>
            <person name="Van de Peer Y."/>
            <person name="Proost S."/>
            <person name="Cook D.R."/>
            <person name="Meyers B.C."/>
            <person name="Spannagl M."/>
            <person name="Cheung F."/>
            <person name="De Mita S."/>
            <person name="Krishnakumar V."/>
            <person name="Gundlach H."/>
            <person name="Zhou S."/>
            <person name="Mudge J."/>
            <person name="Bharti A.K."/>
            <person name="Murray J.D."/>
            <person name="Naoumkina M.A."/>
            <person name="Rosen B."/>
            <person name="Silverstein K.A."/>
            <person name="Tang H."/>
            <person name="Rombauts S."/>
            <person name="Zhao P.X."/>
            <person name="Zhou P."/>
            <person name="Barbe V."/>
            <person name="Bardou P."/>
            <person name="Bechner M."/>
            <person name="Bellec A."/>
            <person name="Berger A."/>
            <person name="Berges H."/>
            <person name="Bidwell S."/>
            <person name="Bisseling T."/>
            <person name="Choisne N."/>
            <person name="Couloux A."/>
            <person name="Denny R."/>
            <person name="Deshpande S."/>
            <person name="Dai X."/>
            <person name="Doyle J.J."/>
            <person name="Dudez A.M."/>
            <person name="Farmer A.D."/>
            <person name="Fouteau S."/>
            <person name="Franken C."/>
            <person name="Gibelin C."/>
            <person name="Gish J."/>
            <person name="Goldstein S."/>
            <person name="Gonzalez A.J."/>
            <person name="Green P.J."/>
            <person name="Hallab A."/>
            <person name="Hartog M."/>
            <person name="Hua A."/>
            <person name="Humphray S.J."/>
            <person name="Jeong D.H."/>
            <person name="Jing Y."/>
            <person name="Jocker A."/>
            <person name="Kenton S.M."/>
            <person name="Kim D.J."/>
            <person name="Klee K."/>
            <person name="Lai H."/>
            <person name="Lang C."/>
            <person name="Lin S."/>
            <person name="Macmil S.L."/>
            <person name="Magdelenat G."/>
            <person name="Matthews L."/>
            <person name="McCorrison J."/>
            <person name="Monaghan E.L."/>
            <person name="Mun J.H."/>
            <person name="Najar F.Z."/>
            <person name="Nicholson C."/>
            <person name="Noirot C."/>
            <person name="O'Bleness M."/>
            <person name="Paule C.R."/>
            <person name="Poulain J."/>
            <person name="Prion F."/>
            <person name="Qin B."/>
            <person name="Qu C."/>
            <person name="Retzel E.F."/>
            <person name="Riddle C."/>
            <person name="Sallet E."/>
            <person name="Samain S."/>
            <person name="Samson N."/>
            <person name="Sanders I."/>
            <person name="Saurat O."/>
            <person name="Scarpelli C."/>
            <person name="Schiex T."/>
            <person name="Segurens B."/>
            <person name="Severin A.J."/>
            <person name="Sherrier D.J."/>
            <person name="Shi R."/>
            <person name="Sims S."/>
            <person name="Singer S.R."/>
            <person name="Sinharoy S."/>
            <person name="Sterck L."/>
            <person name="Viollet A."/>
            <person name="Wang B.B."/>
            <person name="Wang K."/>
            <person name="Wang M."/>
            <person name="Wang X."/>
            <person name="Warfsmann J."/>
            <person name="Weissenbach J."/>
            <person name="White D.D."/>
            <person name="White J.D."/>
            <person name="Wiley G.B."/>
            <person name="Wincker P."/>
            <person name="Xing Y."/>
            <person name="Yang L."/>
            <person name="Yao Z."/>
            <person name="Ying F."/>
            <person name="Zhai J."/>
            <person name="Zhou L."/>
            <person name="Zuber A."/>
            <person name="Denarie J."/>
            <person name="Dixon R.A."/>
            <person name="May G.D."/>
            <person name="Schwartz D.C."/>
            <person name="Rogers J."/>
            <person name="Quetier F."/>
            <person name="Town C.D."/>
            <person name="Roe B.A."/>
        </authorList>
    </citation>
    <scope>NUCLEOTIDE SEQUENCE [LARGE SCALE GENOMIC DNA]</scope>
    <source>
        <strain evidence="6">A17</strain>
        <strain evidence="7 8">cv. Jemalong A17</strain>
    </source>
</reference>
<dbReference type="EMBL" id="CM001221">
    <property type="protein sequence ID" value="AES96927.1"/>
    <property type="molecule type" value="Genomic_DNA"/>
</dbReference>
<dbReference type="STRING" id="3880.G7JWQ5"/>
<dbReference type="Pfam" id="PF04577">
    <property type="entry name" value="Glyco_transf_61"/>
    <property type="match status" value="1"/>
</dbReference>
<dbReference type="eggNOG" id="KOG4698">
    <property type="taxonomic scope" value="Eukaryota"/>
</dbReference>
<evidence type="ECO:0000256" key="4">
    <source>
        <dbReference type="ARBA" id="ARBA00023180"/>
    </source>
</evidence>
<dbReference type="GO" id="GO:0016757">
    <property type="term" value="F:glycosyltransferase activity"/>
    <property type="evidence" value="ECO:0000318"/>
    <property type="project" value="GO_Central"/>
</dbReference>
<keyword evidence="8" id="KW-1185">Reference proteome</keyword>
<dbReference type="PANTHER" id="PTHR20961">
    <property type="entry name" value="GLYCOSYLTRANSFERASE"/>
    <property type="match status" value="1"/>
</dbReference>
<comment type="subcellular location">
    <subcellularLocation>
        <location evidence="1">Golgi apparatus membrane</location>
        <topology evidence="1">Single-pass type II membrane protein</topology>
    </subcellularLocation>
</comment>
<evidence type="ECO:0000256" key="2">
    <source>
        <dbReference type="ARBA" id="ARBA00022676"/>
    </source>
</evidence>
<keyword evidence="3" id="KW-0808">Transferase</keyword>
<dbReference type="PaxDb" id="3880-AES96927"/>
<dbReference type="EnsemblPlants" id="AES96927">
    <property type="protein sequence ID" value="AES96927"/>
    <property type="gene ID" value="MTR_5g043220"/>
</dbReference>
<evidence type="ECO:0000313" key="8">
    <source>
        <dbReference type="Proteomes" id="UP000002051"/>
    </source>
</evidence>
<dbReference type="GO" id="GO:0016763">
    <property type="term" value="F:pentosyltransferase activity"/>
    <property type="evidence" value="ECO:0007669"/>
    <property type="project" value="UniProtKB-ARBA"/>
</dbReference>
<evidence type="ECO:0000313" key="7">
    <source>
        <dbReference type="EnsemblPlants" id="AES96927"/>
    </source>
</evidence>
<gene>
    <name evidence="6" type="ordered locus">MTR_5g043220</name>
</gene>
<sequence length="451" mass="50807">MLEGKTTTLSKWALLSAVLGLIFILQTTVLQDATTSKEKLRQIFSISQWGWNLEVNNTAIITCDRSNQRFDICSMSNPTLLDPTSLTLFTLNPHTRIQPYINVKIQPYPLKSDKNAMSSVREVTLTSAPPKSSQCGVTHNIPALVFNARGYNGNFYHEINDIFIPLFITINSLFHDQDVILVIVDGMTWWYQKYVDLLNAFSPNHKIINTNNLTTAHCFPSAVVGLIKHGPVTINPKLLPNPKTLLDFSTFLKNAYIKEDTPLLFPSNNSKPLLTLVDRKGSSSRVILNQEEVVKLAKEVGFNVHVLDHSKDSTMANVYRLVHSSHVLLGVHGAGLTNLFFLRQGSVVVQVVPIGLEWASDTCYKNPSPFLGLEYVEYKVEANESSLSWDYGVDSLMVKDPKAYTEGKWEKSIVYLKNQNVKIDLVRFKKWLMKAYEKAKMFMNSTSQVAS</sequence>
<feature type="domain" description="Glycosyltransferase 61 catalytic" evidence="5">
    <location>
        <begin position="262"/>
        <end position="349"/>
    </location>
</feature>
<name>G7JWQ5_MEDTR</name>
<dbReference type="InterPro" id="IPR007657">
    <property type="entry name" value="Glycosyltransferase_61"/>
</dbReference>
<accession>G7JWQ5</accession>
<dbReference type="InterPro" id="IPR049625">
    <property type="entry name" value="Glyco_transf_61_cat"/>
</dbReference>
<keyword evidence="4" id="KW-0325">Glycoprotein</keyword>
<dbReference type="PANTHER" id="PTHR20961:SF86">
    <property type="entry name" value="GLYCOSYLTRANSFERASE FAMILY 61 PROTEIN"/>
    <property type="match status" value="1"/>
</dbReference>
<reference evidence="6 8" key="2">
    <citation type="journal article" date="2014" name="BMC Genomics">
        <title>An improved genome release (version Mt4.0) for the model legume Medicago truncatula.</title>
        <authorList>
            <person name="Tang H."/>
            <person name="Krishnakumar V."/>
            <person name="Bidwell S."/>
            <person name="Rosen B."/>
            <person name="Chan A."/>
            <person name="Zhou S."/>
            <person name="Gentzbittel L."/>
            <person name="Childs K.L."/>
            <person name="Yandell M."/>
            <person name="Gundlach H."/>
            <person name="Mayer K.F."/>
            <person name="Schwartz D.C."/>
            <person name="Town C.D."/>
        </authorList>
    </citation>
    <scope>GENOME REANNOTATION</scope>
    <source>
        <strain evidence="6">A17</strain>
        <strain evidence="7 8">cv. Jemalong A17</strain>
    </source>
</reference>
<keyword evidence="2" id="KW-0328">Glycosyltransferase</keyword>
<protein>
    <submittedName>
        <fullName evidence="6">Glycosyltransferase family 61 protein</fullName>
    </submittedName>
</protein>
<dbReference type="OMA" id="GLIKHGP"/>
<reference evidence="7" key="3">
    <citation type="submission" date="2015-04" db="UniProtKB">
        <authorList>
            <consortium name="EnsemblPlants"/>
        </authorList>
    </citation>
    <scope>IDENTIFICATION</scope>
    <source>
        <strain evidence="7">cv. Jemalong A17</strain>
    </source>
</reference>
<evidence type="ECO:0000313" key="6">
    <source>
        <dbReference type="EMBL" id="AES96927.1"/>
    </source>
</evidence>
<dbReference type="GO" id="GO:0000139">
    <property type="term" value="C:Golgi membrane"/>
    <property type="evidence" value="ECO:0007669"/>
    <property type="project" value="UniProtKB-SubCell"/>
</dbReference>
<dbReference type="AlphaFoldDB" id="G7JWQ5"/>
<organism evidence="6 8">
    <name type="scientific">Medicago truncatula</name>
    <name type="common">Barrel medic</name>
    <name type="synonym">Medicago tribuloides</name>
    <dbReference type="NCBI Taxonomy" id="3880"/>
    <lineage>
        <taxon>Eukaryota</taxon>
        <taxon>Viridiplantae</taxon>
        <taxon>Streptophyta</taxon>
        <taxon>Embryophyta</taxon>
        <taxon>Tracheophyta</taxon>
        <taxon>Spermatophyta</taxon>
        <taxon>Magnoliopsida</taxon>
        <taxon>eudicotyledons</taxon>
        <taxon>Gunneridae</taxon>
        <taxon>Pentapetalae</taxon>
        <taxon>rosids</taxon>
        <taxon>fabids</taxon>
        <taxon>Fabales</taxon>
        <taxon>Fabaceae</taxon>
        <taxon>Papilionoideae</taxon>
        <taxon>50 kb inversion clade</taxon>
        <taxon>NPAAA clade</taxon>
        <taxon>Hologalegina</taxon>
        <taxon>IRL clade</taxon>
        <taxon>Trifolieae</taxon>
        <taxon>Medicago</taxon>
    </lineage>
</organism>
<proteinExistence type="predicted"/>
<evidence type="ECO:0000256" key="1">
    <source>
        <dbReference type="ARBA" id="ARBA00004323"/>
    </source>
</evidence>
<evidence type="ECO:0000256" key="3">
    <source>
        <dbReference type="ARBA" id="ARBA00022679"/>
    </source>
</evidence>
<dbReference type="HOGENOM" id="CLU_016869_0_3_1"/>
<evidence type="ECO:0000259" key="5">
    <source>
        <dbReference type="Pfam" id="PF04577"/>
    </source>
</evidence>